<dbReference type="RefSeq" id="WP_087574305.1">
    <property type="nucleotide sequence ID" value="NZ_KM017071.1"/>
</dbReference>
<feature type="active site" evidence="3">
    <location>
        <position position="182"/>
    </location>
</feature>
<dbReference type="InterPro" id="IPR036291">
    <property type="entry name" value="NAD(P)-bd_dom_sf"/>
</dbReference>
<evidence type="ECO:0000256" key="3">
    <source>
        <dbReference type="PIRSR" id="PIRSR000103-1"/>
    </source>
</evidence>
<geneLocation type="plasmid" evidence="6">
    <name>pJE1</name>
</geneLocation>
<evidence type="ECO:0000256" key="1">
    <source>
        <dbReference type="ARBA" id="ARBA00023002"/>
    </source>
</evidence>
<dbReference type="EMBL" id="KM017071">
    <property type="protein sequence ID" value="AJW29596.1"/>
    <property type="molecule type" value="Genomic_DNA"/>
</dbReference>
<keyword evidence="6" id="KW-0614">Plasmid</keyword>
<dbReference type="Pfam" id="PF14833">
    <property type="entry name" value="NAD_binding_11"/>
    <property type="match status" value="1"/>
</dbReference>
<dbReference type="GO" id="GO:0008442">
    <property type="term" value="F:3-hydroxyisobutyrate dehydrogenase activity"/>
    <property type="evidence" value="ECO:0007669"/>
    <property type="project" value="UniProtKB-EC"/>
</dbReference>
<evidence type="ECO:0000313" key="6">
    <source>
        <dbReference type="EMBL" id="AJW29596.1"/>
    </source>
</evidence>
<dbReference type="Pfam" id="PF03446">
    <property type="entry name" value="NAD_binding_2"/>
    <property type="match status" value="1"/>
</dbReference>
<dbReference type="InterPro" id="IPR015815">
    <property type="entry name" value="HIBADH-related"/>
</dbReference>
<dbReference type="InterPro" id="IPR029154">
    <property type="entry name" value="HIBADH-like_NADP-bd"/>
</dbReference>
<dbReference type="SUPFAM" id="SSF51735">
    <property type="entry name" value="NAD(P)-binding Rossmann-fold domains"/>
    <property type="match status" value="1"/>
</dbReference>
<dbReference type="EC" id="1.1.1.31" evidence="6"/>
<keyword evidence="2" id="KW-0520">NAD</keyword>
<keyword evidence="1 6" id="KW-0560">Oxidoreductase</keyword>
<gene>
    <name evidence="6" type="ORF">pJE1_174</name>
</gene>
<dbReference type="InterPro" id="IPR006115">
    <property type="entry name" value="6PGDH_NADP-bd"/>
</dbReference>
<dbReference type="Gene3D" id="1.10.1040.10">
    <property type="entry name" value="N-(1-d-carboxylethyl)-l-norvaline Dehydrogenase, domain 2"/>
    <property type="match status" value="1"/>
</dbReference>
<dbReference type="AlphaFoldDB" id="A0A0D5A0B3"/>
<evidence type="ECO:0000256" key="2">
    <source>
        <dbReference type="ARBA" id="ARBA00023027"/>
    </source>
</evidence>
<dbReference type="PANTHER" id="PTHR43060">
    <property type="entry name" value="3-HYDROXYISOBUTYRATE DEHYDROGENASE-LIKE 1, MITOCHONDRIAL-RELATED"/>
    <property type="match status" value="1"/>
</dbReference>
<dbReference type="SUPFAM" id="SSF48179">
    <property type="entry name" value="6-phosphogluconate dehydrogenase C-terminal domain-like"/>
    <property type="match status" value="1"/>
</dbReference>
<dbReference type="InterPro" id="IPR008927">
    <property type="entry name" value="6-PGluconate_DH-like_C_sf"/>
</dbReference>
<feature type="domain" description="6-phosphogluconate dehydrogenase NADP-binding" evidence="4">
    <location>
        <begin position="15"/>
        <end position="172"/>
    </location>
</feature>
<organism evidence="6">
    <name type="scientific">Sphingomonas sp. JE1</name>
    <dbReference type="NCBI Taxonomy" id="1628059"/>
    <lineage>
        <taxon>Bacteria</taxon>
        <taxon>Pseudomonadati</taxon>
        <taxon>Pseudomonadota</taxon>
        <taxon>Alphaproteobacteria</taxon>
        <taxon>Sphingomonadales</taxon>
        <taxon>Sphingomonadaceae</taxon>
        <taxon>Sphingomonas</taxon>
    </lineage>
</organism>
<dbReference type="GO" id="GO:0050661">
    <property type="term" value="F:NADP binding"/>
    <property type="evidence" value="ECO:0007669"/>
    <property type="project" value="InterPro"/>
</dbReference>
<evidence type="ECO:0000259" key="4">
    <source>
        <dbReference type="Pfam" id="PF03446"/>
    </source>
</evidence>
<dbReference type="Gene3D" id="3.40.50.720">
    <property type="entry name" value="NAD(P)-binding Rossmann-like Domain"/>
    <property type="match status" value="1"/>
</dbReference>
<dbReference type="GO" id="GO:0051287">
    <property type="term" value="F:NAD binding"/>
    <property type="evidence" value="ECO:0007669"/>
    <property type="project" value="InterPro"/>
</dbReference>
<accession>A0A0D5A0B3</accession>
<evidence type="ECO:0000259" key="5">
    <source>
        <dbReference type="Pfam" id="PF14833"/>
    </source>
</evidence>
<proteinExistence type="predicted"/>
<dbReference type="InterPro" id="IPR013328">
    <property type="entry name" value="6PGD_dom2"/>
</dbReference>
<protein>
    <submittedName>
        <fullName evidence="6">3-hydroxyisobutyrate dehydrogenase</fullName>
        <ecNumber evidence="6">1.1.1.31</ecNumber>
    </submittedName>
</protein>
<feature type="domain" description="3-hydroxyisobutyrate dehydrogenase-like NAD-binding" evidence="5">
    <location>
        <begin position="176"/>
        <end position="298"/>
    </location>
</feature>
<dbReference type="PANTHER" id="PTHR43060:SF15">
    <property type="entry name" value="3-HYDROXYISOBUTYRATE DEHYDROGENASE-LIKE 1, MITOCHONDRIAL-RELATED"/>
    <property type="match status" value="1"/>
</dbReference>
<name>A0A0D5A0B3_9SPHN</name>
<reference evidence="6" key="1">
    <citation type="submission" date="2014-06" db="EMBL/GenBank/DDBJ databases">
        <title>Molecular and ecological studies on carbamate pesticide degrading bacteria isolated from agricultural soils.</title>
        <authorList>
            <person name="Kim D.-U."/>
            <person name="Ka J.-O."/>
        </authorList>
    </citation>
    <scope>NUCLEOTIDE SEQUENCE</scope>
    <source>
        <strain evidence="6">JE1</strain>
        <plasmid evidence="6">pJE1</plasmid>
    </source>
</reference>
<dbReference type="PIRSF" id="PIRSF000103">
    <property type="entry name" value="HIBADH"/>
    <property type="match status" value="1"/>
</dbReference>
<sequence>MNETIDSKPEMVRRRVAFIGLGSMGGALADRAVAAGHDCVVHDKDTATMERFRDRALLVSSAREAAEQSDIVVACLAAAAHYDAVLTGPDGIVSAGKRLVYVHAGTSSVPMVRAWTEQLAAADIAMLDAPVTGGVGRAKAGDLTVMVAGPLQSYEFAEQVLRSYASKLVYFGEAAGAAQTMKLVNNMLNFANLAAAAEIMVIGTKAGLDPEKMLDVINHGSGQNSATLAKFPNHILTGTFDYQGWISHVLKDGRAFLDEAADMAVPAPLSAAVYQAFVHAFAVGDGRKDYDITEVIRYMEQAAGVEVRRK</sequence>